<organism evidence="9 10">
    <name type="scientific">Rhizobium alvei</name>
    <dbReference type="NCBI Taxonomy" id="1132659"/>
    <lineage>
        <taxon>Bacteria</taxon>
        <taxon>Pseudomonadati</taxon>
        <taxon>Pseudomonadota</taxon>
        <taxon>Alphaproteobacteria</taxon>
        <taxon>Hyphomicrobiales</taxon>
        <taxon>Rhizobiaceae</taxon>
        <taxon>Rhizobium/Agrobacterium group</taxon>
        <taxon>Rhizobium</taxon>
    </lineage>
</organism>
<comment type="caution">
    <text evidence="9">The sequence shown here is derived from an EMBL/GenBank/DDBJ whole genome shotgun (WGS) entry which is preliminary data.</text>
</comment>
<dbReference type="PANTHER" id="PTHR34702">
    <property type="entry name" value="NA(+)/H(+) ANTIPORTER SUBUNIT F1"/>
    <property type="match status" value="1"/>
</dbReference>
<feature type="transmembrane region" description="Helical" evidence="8">
    <location>
        <begin position="41"/>
        <end position="59"/>
    </location>
</feature>
<keyword evidence="6 8" id="KW-1133">Transmembrane helix</keyword>
<proteinExistence type="inferred from homology"/>
<reference evidence="9" key="2">
    <citation type="submission" date="2023-07" db="EMBL/GenBank/DDBJ databases">
        <authorList>
            <person name="Shen H."/>
        </authorList>
    </citation>
    <scope>NUCLEOTIDE SEQUENCE</scope>
    <source>
        <strain evidence="9">TNR-22</strain>
    </source>
</reference>
<evidence type="ECO:0000256" key="5">
    <source>
        <dbReference type="ARBA" id="ARBA00022692"/>
    </source>
</evidence>
<evidence type="ECO:0000313" key="9">
    <source>
        <dbReference type="EMBL" id="MDO6962715.1"/>
    </source>
</evidence>
<dbReference type="PANTHER" id="PTHR34702:SF1">
    <property type="entry name" value="NA(+)_H(+) ANTIPORTER SUBUNIT F"/>
    <property type="match status" value="1"/>
</dbReference>
<evidence type="ECO:0000256" key="4">
    <source>
        <dbReference type="ARBA" id="ARBA00022475"/>
    </source>
</evidence>
<evidence type="ECO:0000256" key="8">
    <source>
        <dbReference type="SAM" id="Phobius"/>
    </source>
</evidence>
<reference evidence="9" key="1">
    <citation type="journal article" date="2015" name="Int. J. Syst. Evol. Microbiol.">
        <title>Rhizobium alvei sp. nov., isolated from a freshwater river.</title>
        <authorList>
            <person name="Sheu S.Y."/>
            <person name="Huang H.W."/>
            <person name="Young C.C."/>
            <person name="Chen W.M."/>
        </authorList>
    </citation>
    <scope>NUCLEOTIDE SEQUENCE</scope>
    <source>
        <strain evidence="9">TNR-22</strain>
    </source>
</reference>
<feature type="transmembrane region" description="Helical" evidence="8">
    <location>
        <begin position="65"/>
        <end position="85"/>
    </location>
</feature>
<keyword evidence="10" id="KW-1185">Reference proteome</keyword>
<dbReference type="RefSeq" id="WP_304374595.1">
    <property type="nucleotide sequence ID" value="NZ_JAUOZU010000001.1"/>
</dbReference>
<comment type="similarity">
    <text evidence="2">Belongs to the CPA3 antiporters (TC 2.A.63) subunit F family.</text>
</comment>
<evidence type="ECO:0000256" key="3">
    <source>
        <dbReference type="ARBA" id="ARBA00022448"/>
    </source>
</evidence>
<sequence length="109" mass="11575">MIISDPILQHGLTVALVILILALIVTCIRVIIGPTLADRTLALDQLVAIAIGLIALQAVKTGYELYIDIALALGLVGFLATVALARYLSIAKPSAEDDSDPDNNEPEQR</sequence>
<evidence type="ECO:0000256" key="2">
    <source>
        <dbReference type="ARBA" id="ARBA00009212"/>
    </source>
</evidence>
<evidence type="ECO:0000256" key="7">
    <source>
        <dbReference type="ARBA" id="ARBA00023136"/>
    </source>
</evidence>
<evidence type="ECO:0000313" key="10">
    <source>
        <dbReference type="Proteomes" id="UP001174932"/>
    </source>
</evidence>
<keyword evidence="3" id="KW-0813">Transport</keyword>
<evidence type="ECO:0000256" key="6">
    <source>
        <dbReference type="ARBA" id="ARBA00022989"/>
    </source>
</evidence>
<keyword evidence="5 8" id="KW-0812">Transmembrane</keyword>
<accession>A0ABT8YGC4</accession>
<evidence type="ECO:0000256" key="1">
    <source>
        <dbReference type="ARBA" id="ARBA00004651"/>
    </source>
</evidence>
<keyword evidence="4" id="KW-1003">Cell membrane</keyword>
<protein>
    <submittedName>
        <fullName evidence="9">Cation:proton antiporter</fullName>
    </submittedName>
</protein>
<dbReference type="NCBIfam" id="NF009245">
    <property type="entry name" value="PRK12599.1-4"/>
    <property type="match status" value="1"/>
</dbReference>
<comment type="subcellular location">
    <subcellularLocation>
        <location evidence="1">Cell membrane</location>
        <topology evidence="1">Multi-pass membrane protein</topology>
    </subcellularLocation>
</comment>
<dbReference type="Pfam" id="PF04066">
    <property type="entry name" value="MrpF_PhaF"/>
    <property type="match status" value="1"/>
</dbReference>
<dbReference type="EMBL" id="JAUOZU010000001">
    <property type="protein sequence ID" value="MDO6962715.1"/>
    <property type="molecule type" value="Genomic_DNA"/>
</dbReference>
<dbReference type="InterPro" id="IPR007208">
    <property type="entry name" value="MrpF/PhaF-like"/>
</dbReference>
<name>A0ABT8YGC4_9HYPH</name>
<keyword evidence="7 8" id="KW-0472">Membrane</keyword>
<dbReference type="Proteomes" id="UP001174932">
    <property type="component" value="Unassembled WGS sequence"/>
</dbReference>
<feature type="transmembrane region" description="Helical" evidence="8">
    <location>
        <begin position="12"/>
        <end position="32"/>
    </location>
</feature>
<gene>
    <name evidence="9" type="ORF">Q4481_02030</name>
</gene>